<dbReference type="NCBIfam" id="TIGR03696">
    <property type="entry name" value="Rhs_assc_core"/>
    <property type="match status" value="1"/>
</dbReference>
<dbReference type="Proteomes" id="UP000655016">
    <property type="component" value="Unassembled WGS sequence"/>
</dbReference>
<dbReference type="InterPro" id="IPR050708">
    <property type="entry name" value="T6SS_VgrG/RHS"/>
</dbReference>
<organism evidence="1 2">
    <name type="scientific">Flavobacterium limi</name>
    <dbReference type="NCBI Taxonomy" id="2045105"/>
    <lineage>
        <taxon>Bacteria</taxon>
        <taxon>Pseudomonadati</taxon>
        <taxon>Bacteroidota</taxon>
        <taxon>Flavobacteriia</taxon>
        <taxon>Flavobacteriales</taxon>
        <taxon>Flavobacteriaceae</taxon>
        <taxon>Flavobacterium</taxon>
    </lineage>
</organism>
<dbReference type="EMBL" id="BMKP01000004">
    <property type="protein sequence ID" value="GGF10356.1"/>
    <property type="molecule type" value="Genomic_DNA"/>
</dbReference>
<protein>
    <recommendedName>
        <fullName evidence="3">RHS repeat-associated core domain-containing protein</fullName>
    </recommendedName>
</protein>
<proteinExistence type="predicted"/>
<dbReference type="PANTHER" id="PTHR32305:SF15">
    <property type="entry name" value="PROTEIN RHSA-RELATED"/>
    <property type="match status" value="1"/>
</dbReference>
<dbReference type="NCBIfam" id="TIGR01643">
    <property type="entry name" value="YD_repeat_2x"/>
    <property type="match status" value="1"/>
</dbReference>
<dbReference type="Gene3D" id="2.180.10.10">
    <property type="entry name" value="RHS repeat-associated core"/>
    <property type="match status" value="1"/>
</dbReference>
<comment type="caution">
    <text evidence="1">The sequence shown here is derived from an EMBL/GenBank/DDBJ whole genome shotgun (WGS) entry which is preliminary data.</text>
</comment>
<evidence type="ECO:0000313" key="1">
    <source>
        <dbReference type="EMBL" id="GGF10356.1"/>
    </source>
</evidence>
<evidence type="ECO:0008006" key="3">
    <source>
        <dbReference type="Google" id="ProtNLM"/>
    </source>
</evidence>
<accession>A0ABQ1U615</accession>
<dbReference type="InterPro" id="IPR022385">
    <property type="entry name" value="Rhs_assc_core"/>
</dbReference>
<gene>
    <name evidence="1" type="ORF">GCM10011518_19460</name>
</gene>
<dbReference type="InterPro" id="IPR006530">
    <property type="entry name" value="YD"/>
</dbReference>
<evidence type="ECO:0000313" key="2">
    <source>
        <dbReference type="Proteomes" id="UP000655016"/>
    </source>
</evidence>
<keyword evidence="2" id="KW-1185">Reference proteome</keyword>
<dbReference type="PANTHER" id="PTHR32305">
    <property type="match status" value="1"/>
</dbReference>
<sequence>MVLFLTTTPINAQTIGIDTEDRAVSLGGTGTYYLDMSSPTDFADFRWEIYPYDVSEFVGGAPNNKATMTQIFWKKPGTHQIKVSYYDRTRGQTYLSYDVYVSASADMTDAITIVSNCKSVVLDRKDPPTGVTYYWQSTANGTSTDNSVKTRTLNNGTEYFLRAKIDSNDIWSAASASVQYQINPNAYLTWYLDADQDGLGNPNYYVQQCTNPSTHNVKYVLNNTDTSDGDANFISDDFNLPNSDKEYHWTHEITYSVEGRLTGVSRTYFDDLGKPDVSLSKDMVSKRVWGTETSYDKFGRPDKTSFIAPSNLFTLNKVSFLNSTFQAPHAPTIPNIPANKNVGNITTSQTIQVTNNITASGVISPGLNITFIGNDIVLEDGFSVNGASGGVFTATAKILSANSNETFSGSPFFSYYSDNNTLEPYQATASQPYTQTNYDTLNPENVINVVGGNKINNEWKTGYSYTVPAAQEMYYIYGSDYYDGIVTAKGEEVITKFYKTVNVDANGVENVAFTDGEGKILATAQSGGAVSYPVVSLIGTQGFVDVHIPAGTTSPSLLGLSYMDPSTGRYVYKNASDEYKIYDLKTGEIVSTPLTGGHAYRIEAISPPTADPKVYISNGVPTYEANVLGISYNVNYYDYALNIYNETGELTKSIQPNGYVANATIVGTPAHMSSDNFASTFQYDALGQLIEKTSPDEGTSRFEYRNDGQISFSQSALQAQNTKVSYTKYDDFARPVTSGVVHTTWNSRSEEFDAVAHTEQTFTVYDHPVNYSQFVEELPSNLTLSSVLSTAGILSTDYIQNNLSGNVAITYSKPASIVTAITWYSYDIYGRAEWIVQYNQGIGAKTIHYQYDAVGNIKKVLFQKDKDTERFVHQYSYDANDVLTKVETSIDNASFITHADYSYYQTGELKRVDIAQGTQGIDYVYTLGGQLKSINHPSLEAAKDPGGDSNDVFGLTLDYYNGDYLRTGKNIASSPTIGTDYNGNIKAARWTNKAIPDDYSGGTANPKAYLYNYNRNNWLTEAIYGTTVPNTTQIAPTAAWAEKGITYDPNGNIKALQRTNTGGNLQDDLTYNYYTGKNQLKKVADAIVNSTGPDDLANQATPENYQYDDIGQMIRNNQENIDYIYNTQGLIKEVSQNGHLLVRFSYNERGQRIKKERFKTSSAYTLDNTEYYILDLSGNTMAVYNQPSGSAIAQKDLPIFGLSRLGVYNRTDAVSSYEITDHLGNVRSVIQKLNGNPDVKSFADYYPFGERLPDRNSLNYRYAFQGQELDTETNMEAFQLRLWDGRIGRWLSPDPMGQYSSPYLGMGNNPVNGLDPNGGFWEELGNFFSGNGWVKNSEMYTNITEGNSRPYNSYYSSSVQDAPTQFVGSFYDSTYFYEQVSVNTMLIGKRNNPNVKTFGLILPQNFGNWNETGSDGLYWVGCLSCHADNGAFRYAAYNSAERQVGLVLGTLLEAAAFRVASFRPRVRFDVTKTYMDPKQMSIFIRELEAGYKNGGTKLLKSHVLTSDQVKALSENLKQTLTKTIPNANTNSAIINQLYNPRWRYIDQIPGGRKEINKAIKGTNIFFPY</sequence>
<reference evidence="2" key="1">
    <citation type="journal article" date="2019" name="Int. J. Syst. Evol. Microbiol.">
        <title>The Global Catalogue of Microorganisms (GCM) 10K type strain sequencing project: providing services to taxonomists for standard genome sequencing and annotation.</title>
        <authorList>
            <consortium name="The Broad Institute Genomics Platform"/>
            <consortium name="The Broad Institute Genome Sequencing Center for Infectious Disease"/>
            <person name="Wu L."/>
            <person name="Ma J."/>
        </authorList>
    </citation>
    <scope>NUCLEOTIDE SEQUENCE [LARGE SCALE GENOMIC DNA]</scope>
    <source>
        <strain evidence="2">CGMCC 1.16060</strain>
    </source>
</reference>
<name>A0ABQ1U615_9FLAO</name>